<name>A0A2P2LEY2_RHIMU</name>
<organism evidence="1">
    <name type="scientific">Rhizophora mucronata</name>
    <name type="common">Asiatic mangrove</name>
    <dbReference type="NCBI Taxonomy" id="61149"/>
    <lineage>
        <taxon>Eukaryota</taxon>
        <taxon>Viridiplantae</taxon>
        <taxon>Streptophyta</taxon>
        <taxon>Embryophyta</taxon>
        <taxon>Tracheophyta</taxon>
        <taxon>Spermatophyta</taxon>
        <taxon>Magnoliopsida</taxon>
        <taxon>eudicotyledons</taxon>
        <taxon>Gunneridae</taxon>
        <taxon>Pentapetalae</taxon>
        <taxon>rosids</taxon>
        <taxon>fabids</taxon>
        <taxon>Malpighiales</taxon>
        <taxon>Rhizophoraceae</taxon>
        <taxon>Rhizophora</taxon>
    </lineage>
</organism>
<dbReference type="EMBL" id="GGEC01036049">
    <property type="protein sequence ID" value="MBX16533.1"/>
    <property type="molecule type" value="Transcribed_RNA"/>
</dbReference>
<proteinExistence type="predicted"/>
<evidence type="ECO:0000313" key="1">
    <source>
        <dbReference type="EMBL" id="MBX16533.1"/>
    </source>
</evidence>
<reference evidence="1" key="1">
    <citation type="submission" date="2018-02" db="EMBL/GenBank/DDBJ databases">
        <title>Rhizophora mucronata_Transcriptome.</title>
        <authorList>
            <person name="Meera S.P."/>
            <person name="Sreeshan A."/>
            <person name="Augustine A."/>
        </authorList>
    </citation>
    <scope>NUCLEOTIDE SEQUENCE</scope>
    <source>
        <tissue evidence="1">Leaf</tissue>
    </source>
</reference>
<accession>A0A2P2LEY2</accession>
<protein>
    <submittedName>
        <fullName evidence="1">Uncharacterized protein</fullName>
    </submittedName>
</protein>
<dbReference type="AlphaFoldDB" id="A0A2P2LEY2"/>
<sequence>MVTTERILEYQKELREVKQYFEYGNPNGTVNQIWHEVTQKLPLIKLMINRDKRLVQRDLTEPDCSCLCTKPEWPY</sequence>